<keyword evidence="4" id="KW-1185">Reference proteome</keyword>
<proteinExistence type="inferred from homology"/>
<gene>
    <name evidence="3" type="ORF">ACFSX5_01810</name>
</gene>
<dbReference type="RefSeq" id="WP_386831217.1">
    <property type="nucleotide sequence ID" value="NZ_JBHUNP010000001.1"/>
</dbReference>
<evidence type="ECO:0000313" key="3">
    <source>
        <dbReference type="EMBL" id="MFD2646525.1"/>
    </source>
</evidence>
<name>A0ABW5QFI9_9HYPH</name>
<dbReference type="Proteomes" id="UP001597521">
    <property type="component" value="Unassembled WGS sequence"/>
</dbReference>
<dbReference type="EMBL" id="JBHUNP010000001">
    <property type="protein sequence ID" value="MFD2646525.1"/>
    <property type="molecule type" value="Genomic_DNA"/>
</dbReference>
<accession>A0ABW5QFI9</accession>
<dbReference type="SUPFAM" id="SSF55961">
    <property type="entry name" value="Bet v1-like"/>
    <property type="match status" value="1"/>
</dbReference>
<reference evidence="4" key="1">
    <citation type="journal article" date="2019" name="Int. J. Syst. Evol. Microbiol.">
        <title>The Global Catalogue of Microorganisms (GCM) 10K type strain sequencing project: providing services to taxonomists for standard genome sequencing and annotation.</title>
        <authorList>
            <consortium name="The Broad Institute Genomics Platform"/>
            <consortium name="The Broad Institute Genome Sequencing Center for Infectious Disease"/>
            <person name="Wu L."/>
            <person name="Ma J."/>
        </authorList>
    </citation>
    <scope>NUCLEOTIDE SEQUENCE [LARGE SCALE GENOMIC DNA]</scope>
    <source>
        <strain evidence="4">CCM 7427</strain>
    </source>
</reference>
<dbReference type="InterPro" id="IPR013538">
    <property type="entry name" value="ASHA1/2-like_C"/>
</dbReference>
<dbReference type="Gene3D" id="3.30.530.20">
    <property type="match status" value="2"/>
</dbReference>
<comment type="caution">
    <text evidence="3">The sequence shown here is derived from an EMBL/GenBank/DDBJ whole genome shotgun (WGS) entry which is preliminary data.</text>
</comment>
<evidence type="ECO:0000256" key="1">
    <source>
        <dbReference type="ARBA" id="ARBA00006817"/>
    </source>
</evidence>
<sequence length="113" mass="12454">MTDTDAELVFECTLDAPLEKVWRALTIPEYLERWLQPSADLDLTVLAAEENHSLSYRWREAGSGGTPEDSIVTFELAPDGEGRTAFRLTHTPPRLPVAANSNDPAPTMMLLAA</sequence>
<feature type="domain" description="Activator of Hsp90 ATPase homologue 1/2-like C-terminal" evidence="2">
    <location>
        <begin position="43"/>
        <end position="91"/>
    </location>
</feature>
<comment type="similarity">
    <text evidence="1">Belongs to the AHA1 family.</text>
</comment>
<evidence type="ECO:0000313" key="4">
    <source>
        <dbReference type="Proteomes" id="UP001597521"/>
    </source>
</evidence>
<protein>
    <submittedName>
        <fullName evidence="3">SRPBCC domain-containing protein</fullName>
    </submittedName>
</protein>
<evidence type="ECO:0000259" key="2">
    <source>
        <dbReference type="Pfam" id="PF08327"/>
    </source>
</evidence>
<dbReference type="Pfam" id="PF08327">
    <property type="entry name" value="AHSA1"/>
    <property type="match status" value="1"/>
</dbReference>
<dbReference type="InterPro" id="IPR023393">
    <property type="entry name" value="START-like_dom_sf"/>
</dbReference>
<organism evidence="3 4">
    <name type="scientific">Devosia albogilva</name>
    <dbReference type="NCBI Taxonomy" id="429726"/>
    <lineage>
        <taxon>Bacteria</taxon>
        <taxon>Pseudomonadati</taxon>
        <taxon>Pseudomonadota</taxon>
        <taxon>Alphaproteobacteria</taxon>
        <taxon>Hyphomicrobiales</taxon>
        <taxon>Devosiaceae</taxon>
        <taxon>Devosia</taxon>
    </lineage>
</organism>